<evidence type="ECO:0000313" key="11">
    <source>
        <dbReference type="Ensembl" id="ENSPNAP00000044674.1"/>
    </source>
</evidence>
<dbReference type="SUPFAM" id="SSF48452">
    <property type="entry name" value="TPR-like"/>
    <property type="match status" value="1"/>
</dbReference>
<dbReference type="Pfam" id="PF01753">
    <property type="entry name" value="zf-MYND"/>
    <property type="match status" value="1"/>
</dbReference>
<dbReference type="Proteomes" id="UP001501920">
    <property type="component" value="Chromosome 10"/>
</dbReference>
<keyword evidence="12" id="KW-1185">Reference proteome</keyword>
<comment type="catalytic activity">
    <reaction evidence="7">
        <text>L-lysyl(4)-[histone H3] + 3 S-adenosyl-L-methionine = N(6),N(6),N(6)-trimethyl-L-lysyl(4)-[histone H3] + 3 S-adenosyl-L-homocysteine + 3 H(+)</text>
        <dbReference type="Rhea" id="RHEA:60260"/>
        <dbReference type="Rhea" id="RHEA-COMP:15537"/>
        <dbReference type="Rhea" id="RHEA-COMP:15547"/>
        <dbReference type="ChEBI" id="CHEBI:15378"/>
        <dbReference type="ChEBI" id="CHEBI:29969"/>
        <dbReference type="ChEBI" id="CHEBI:57856"/>
        <dbReference type="ChEBI" id="CHEBI:59789"/>
        <dbReference type="ChEBI" id="CHEBI:61961"/>
        <dbReference type="EC" id="2.1.1.354"/>
    </reaction>
</comment>
<dbReference type="InterPro" id="IPR001214">
    <property type="entry name" value="SET_dom"/>
</dbReference>
<dbReference type="GO" id="GO:0008270">
    <property type="term" value="F:zinc ion binding"/>
    <property type="evidence" value="ECO:0007669"/>
    <property type="project" value="UniProtKB-KW"/>
</dbReference>
<keyword evidence="5 8" id="KW-0863">Zinc-finger</keyword>
<keyword evidence="4" id="KW-0479">Metal-binding</keyword>
<evidence type="ECO:0000256" key="6">
    <source>
        <dbReference type="ARBA" id="ARBA00022833"/>
    </source>
</evidence>
<accession>A0AAR2J333</accession>
<dbReference type="GO" id="GO:0005634">
    <property type="term" value="C:nucleus"/>
    <property type="evidence" value="ECO:0007669"/>
    <property type="project" value="TreeGrafter"/>
</dbReference>
<reference evidence="11" key="3">
    <citation type="submission" date="2025-09" db="UniProtKB">
        <authorList>
            <consortium name="Ensembl"/>
        </authorList>
    </citation>
    <scope>IDENTIFICATION</scope>
</reference>
<dbReference type="SMART" id="SM00317">
    <property type="entry name" value="SET"/>
    <property type="match status" value="1"/>
</dbReference>
<keyword evidence="6" id="KW-0862">Zinc</keyword>
<evidence type="ECO:0000259" key="9">
    <source>
        <dbReference type="PROSITE" id="PS50280"/>
    </source>
</evidence>
<protein>
    <recommendedName>
        <fullName evidence="1">[histone H3]-lysine(4) N-trimethyltransferase</fullName>
        <ecNumber evidence="1">2.1.1.354</ecNumber>
    </recommendedName>
</protein>
<gene>
    <name evidence="11" type="primary">LRRC31</name>
</gene>
<dbReference type="Gene3D" id="1.25.40.10">
    <property type="entry name" value="Tetratricopeptide repeat domain"/>
    <property type="match status" value="1"/>
</dbReference>
<dbReference type="Ensembl" id="ENSPNAT00000077830.1">
    <property type="protein sequence ID" value="ENSPNAP00000044674.1"/>
    <property type="gene ID" value="ENSPNAG00000031740.1"/>
</dbReference>
<organism evidence="11 12">
    <name type="scientific">Pygocentrus nattereri</name>
    <name type="common">Red-bellied piranha</name>
    <dbReference type="NCBI Taxonomy" id="42514"/>
    <lineage>
        <taxon>Eukaryota</taxon>
        <taxon>Metazoa</taxon>
        <taxon>Chordata</taxon>
        <taxon>Craniata</taxon>
        <taxon>Vertebrata</taxon>
        <taxon>Euteleostomi</taxon>
        <taxon>Actinopterygii</taxon>
        <taxon>Neopterygii</taxon>
        <taxon>Teleostei</taxon>
        <taxon>Ostariophysi</taxon>
        <taxon>Characiformes</taxon>
        <taxon>Characoidei</taxon>
        <taxon>Pygocentrus</taxon>
    </lineage>
</organism>
<dbReference type="InterPro" id="IPR046341">
    <property type="entry name" value="SET_dom_sf"/>
</dbReference>
<evidence type="ECO:0000256" key="5">
    <source>
        <dbReference type="ARBA" id="ARBA00022771"/>
    </source>
</evidence>
<keyword evidence="2" id="KW-0808">Transferase</keyword>
<dbReference type="SUPFAM" id="SSF82199">
    <property type="entry name" value="SET domain"/>
    <property type="match status" value="1"/>
</dbReference>
<evidence type="ECO:0000256" key="4">
    <source>
        <dbReference type="ARBA" id="ARBA00022723"/>
    </source>
</evidence>
<keyword evidence="2" id="KW-0489">Methyltransferase</keyword>
<name>A0AAR2J333_PYGNA</name>
<dbReference type="Gene3D" id="2.170.270.10">
    <property type="entry name" value="SET domain"/>
    <property type="match status" value="1"/>
</dbReference>
<dbReference type="GO" id="GO:0032259">
    <property type="term" value="P:methylation"/>
    <property type="evidence" value="ECO:0007669"/>
    <property type="project" value="UniProtKB-KW"/>
</dbReference>
<dbReference type="Gene3D" id="1.10.220.160">
    <property type="match status" value="1"/>
</dbReference>
<dbReference type="GeneTree" id="ENSGT00940000156766"/>
<feature type="domain" description="MYND-type" evidence="10">
    <location>
        <begin position="59"/>
        <end position="97"/>
    </location>
</feature>
<sequence>MMAAHAERFLTARAGNGLRAVGEIKAGAAIRLREIKGGDAQSSAPFAFCVARKFLQSACHNCVRTGQKLLRCSQCKTARYCSVQCQKEAWPEHKSECPCLKRVHPRIPTDSVRLTARIIFRLLSDPAADGEELYSIAEHQPHLEDMSDEQREGLTHLCSTLKIYLGQENTDRSLPNGLTPISLLARVTCNCFSISNGELQDVGVGLYPSMSLLNHDCRPNCVVVFLGRRLQLRAVRHIQPNEELTISYTEVLAPQWEELLKESESLVSTHAGAVPDSNVYLLRLLDLAMDACISLDQYENALGFGNRTLGPYQLHYPDPHPSRAVELLRVGKLQHYLGKLEDAQTNFRQAYDVMKVTHGTDHPLINEVRRKLEECQAELRMNTQTYY</sequence>
<feature type="domain" description="SET" evidence="9">
    <location>
        <begin position="4"/>
        <end position="249"/>
    </location>
</feature>
<evidence type="ECO:0000256" key="7">
    <source>
        <dbReference type="ARBA" id="ARBA00047571"/>
    </source>
</evidence>
<keyword evidence="3" id="KW-0949">S-adenosyl-L-methionine</keyword>
<dbReference type="GO" id="GO:0140999">
    <property type="term" value="F:histone H3K4 trimethyltransferase activity"/>
    <property type="evidence" value="ECO:0007669"/>
    <property type="project" value="UniProtKB-EC"/>
</dbReference>
<proteinExistence type="predicted"/>
<dbReference type="PROSITE" id="PS01360">
    <property type="entry name" value="ZF_MYND_1"/>
    <property type="match status" value="1"/>
</dbReference>
<dbReference type="PROSITE" id="PS50865">
    <property type="entry name" value="ZF_MYND_2"/>
    <property type="match status" value="1"/>
</dbReference>
<dbReference type="PROSITE" id="PS50280">
    <property type="entry name" value="SET"/>
    <property type="match status" value="1"/>
</dbReference>
<evidence type="ECO:0000256" key="8">
    <source>
        <dbReference type="PROSITE-ProRule" id="PRU00134"/>
    </source>
</evidence>
<reference evidence="11 12" key="1">
    <citation type="submission" date="2020-10" db="EMBL/GenBank/DDBJ databases">
        <title>Pygocentrus nattereri (red-bellied piranha) genome, fPygNat1, primary haplotype.</title>
        <authorList>
            <person name="Myers G."/>
            <person name="Meyer A."/>
            <person name="Karagic N."/>
            <person name="Pippel M."/>
            <person name="Winkler S."/>
            <person name="Tracey A."/>
            <person name="Wood J."/>
            <person name="Formenti G."/>
            <person name="Howe K."/>
            <person name="Fedrigo O."/>
            <person name="Jarvis E.D."/>
        </authorList>
    </citation>
    <scope>NUCLEOTIDE SEQUENCE [LARGE SCALE GENOMIC DNA]</scope>
</reference>
<dbReference type="PANTHER" id="PTHR12197:SF288">
    <property type="entry name" value="HISTONE-LYSINE N-METHYLTRANSFERASE SMYD3"/>
    <property type="match status" value="1"/>
</dbReference>
<dbReference type="Gene3D" id="6.10.140.2220">
    <property type="match status" value="1"/>
</dbReference>
<evidence type="ECO:0000256" key="3">
    <source>
        <dbReference type="ARBA" id="ARBA00022691"/>
    </source>
</evidence>
<evidence type="ECO:0000256" key="2">
    <source>
        <dbReference type="ARBA" id="ARBA00022603"/>
    </source>
</evidence>
<dbReference type="InterPro" id="IPR050869">
    <property type="entry name" value="H3K4_H4K5_MeTrfase"/>
</dbReference>
<dbReference type="InterPro" id="IPR011990">
    <property type="entry name" value="TPR-like_helical_dom_sf"/>
</dbReference>
<dbReference type="PANTHER" id="PTHR12197">
    <property type="entry name" value="HISTONE-LYSINE N-METHYLTRANSFERASE SMYD"/>
    <property type="match status" value="1"/>
</dbReference>
<reference evidence="11" key="2">
    <citation type="submission" date="2025-08" db="UniProtKB">
        <authorList>
            <consortium name="Ensembl"/>
        </authorList>
    </citation>
    <scope>IDENTIFICATION</scope>
</reference>
<evidence type="ECO:0000313" key="12">
    <source>
        <dbReference type="Proteomes" id="UP001501920"/>
    </source>
</evidence>
<evidence type="ECO:0000259" key="10">
    <source>
        <dbReference type="PROSITE" id="PS50865"/>
    </source>
</evidence>
<dbReference type="EC" id="2.1.1.354" evidence="1"/>
<evidence type="ECO:0000256" key="1">
    <source>
        <dbReference type="ARBA" id="ARBA00012182"/>
    </source>
</evidence>
<dbReference type="AlphaFoldDB" id="A0AAR2J333"/>
<dbReference type="InterPro" id="IPR002893">
    <property type="entry name" value="Znf_MYND"/>
</dbReference>